<reference evidence="8" key="1">
    <citation type="submission" date="2020-04" db="EMBL/GenBank/DDBJ databases">
        <authorList>
            <person name="Chiriac C."/>
            <person name="Salcher M."/>
            <person name="Ghai R."/>
            <person name="Kavagutti S V."/>
        </authorList>
    </citation>
    <scope>NUCLEOTIDE SEQUENCE</scope>
</reference>
<sequence length="542" mass="59748">MTKFRNEKLRSTLAGMQPQANLVEAVKIPKPDTKNRQGHAAYSQDKWLRLLTMLNTLKLENQFYRSETETMRELKGLVDECAKEDAYFVAQSIVYSRCVGEGMRSINHLAASYLAPHCAGQEWAKRFYSLWNKRTQAGGTLFRPDDMAEIVACFSALNGTKVTNAMKKGFAEALENLDAYALLKYKSSLVDVINLVHPDPKKSGAVAEVNGEKVPVLTAIMKGLPVSADTWEVAQSDAGQEVAKAVKEGKIDKSEAEAILKEAKADNWDALLTEGKLGVLAALRNIRNVLKTVNKGDTVKKLSALLSNPEAIRKGKIMPYQIDLAHEVTISEFSDSNSREIAQALLKGYEAAVPNLAEMLPGKTLVMVDFSGSMGTQMTDGSRSGARYRSRCMDKAALIAATIAKATNGDVIRFGSSAEYVNWNANSDVFSIASTMKRDMGGTNLSAAWATAKMSGRQYDRVFILSDNECNRGSSYKAYESYTRACGSPYVYSVDLAAYGTTQLAGDKVRFYYGYGYSMFDDIAKSEFNPNYHLEKVRKIKI</sequence>
<dbReference type="Gene3D" id="3.40.50.410">
    <property type="entry name" value="von Willebrand factor, type A domain"/>
    <property type="match status" value="1"/>
</dbReference>
<dbReference type="InterPro" id="IPR036465">
    <property type="entry name" value="vWFA_dom_sf"/>
</dbReference>
<dbReference type="SUPFAM" id="SSF53300">
    <property type="entry name" value="vWA-like"/>
    <property type="match status" value="1"/>
</dbReference>
<keyword evidence="6" id="KW-0687">Ribonucleoprotein</keyword>
<keyword evidence="4" id="KW-0479">Metal-binding</keyword>
<evidence type="ECO:0000313" key="8">
    <source>
        <dbReference type="EMBL" id="CAB4159385.1"/>
    </source>
</evidence>
<organism evidence="8">
    <name type="scientific">uncultured Caudovirales phage</name>
    <dbReference type="NCBI Taxonomy" id="2100421"/>
    <lineage>
        <taxon>Viruses</taxon>
        <taxon>Duplodnaviria</taxon>
        <taxon>Heunggongvirae</taxon>
        <taxon>Uroviricota</taxon>
        <taxon>Caudoviricetes</taxon>
        <taxon>Peduoviridae</taxon>
        <taxon>Maltschvirus</taxon>
        <taxon>Maltschvirus maltsch</taxon>
    </lineage>
</organism>
<evidence type="ECO:0000256" key="3">
    <source>
        <dbReference type="ARBA" id="ARBA00022490"/>
    </source>
</evidence>
<dbReference type="InterPro" id="IPR037214">
    <property type="entry name" value="TROVE_dom_sf"/>
</dbReference>
<proteinExistence type="inferred from homology"/>
<evidence type="ECO:0000256" key="1">
    <source>
        <dbReference type="ARBA" id="ARBA00004496"/>
    </source>
</evidence>
<dbReference type="InterPro" id="IPR040322">
    <property type="entry name" value="TROVE2"/>
</dbReference>
<comment type="subcellular location">
    <subcellularLocation>
        <location evidence="1">Cytoplasm</location>
    </subcellularLocation>
</comment>
<dbReference type="EMBL" id="LR796670">
    <property type="protein sequence ID" value="CAB4159385.1"/>
    <property type="molecule type" value="Genomic_DNA"/>
</dbReference>
<dbReference type="SUPFAM" id="SSF140864">
    <property type="entry name" value="TROVE domain-like"/>
    <property type="match status" value="1"/>
</dbReference>
<protein>
    <submittedName>
        <fullName evidence="8">TROVE domain containing protein</fullName>
    </submittedName>
</protein>
<dbReference type="GO" id="GO:0003723">
    <property type="term" value="F:RNA binding"/>
    <property type="evidence" value="ECO:0007669"/>
    <property type="project" value="UniProtKB-KW"/>
</dbReference>
<evidence type="ECO:0000256" key="2">
    <source>
        <dbReference type="ARBA" id="ARBA00007814"/>
    </source>
</evidence>
<evidence type="ECO:0000256" key="5">
    <source>
        <dbReference type="ARBA" id="ARBA00022884"/>
    </source>
</evidence>
<dbReference type="Pfam" id="PF05731">
    <property type="entry name" value="TROVE"/>
    <property type="match status" value="1"/>
</dbReference>
<name>A0A6J5NQH1_9CAUD</name>
<dbReference type="PANTHER" id="PTHR14202">
    <property type="entry name" value="60 KDA RIBONUCLEOPROTEIN SSA/RO"/>
    <property type="match status" value="1"/>
</dbReference>
<gene>
    <name evidence="8" type="ORF">UFOVP699_121</name>
</gene>
<dbReference type="PROSITE" id="PS50988">
    <property type="entry name" value="TROVE"/>
    <property type="match status" value="1"/>
</dbReference>
<dbReference type="InterPro" id="IPR008858">
    <property type="entry name" value="TROVE_dom"/>
</dbReference>
<keyword evidence="3" id="KW-0963">Cytoplasm</keyword>
<dbReference type="GO" id="GO:0046872">
    <property type="term" value="F:metal ion binding"/>
    <property type="evidence" value="ECO:0007669"/>
    <property type="project" value="UniProtKB-KW"/>
</dbReference>
<feature type="domain" description="TROVE" evidence="7">
    <location>
        <begin position="33"/>
        <end position="361"/>
    </location>
</feature>
<dbReference type="GO" id="GO:1990904">
    <property type="term" value="C:ribonucleoprotein complex"/>
    <property type="evidence" value="ECO:0007669"/>
    <property type="project" value="UniProtKB-KW"/>
</dbReference>
<accession>A0A6J5NQH1</accession>
<evidence type="ECO:0000259" key="7">
    <source>
        <dbReference type="PROSITE" id="PS50988"/>
    </source>
</evidence>
<evidence type="ECO:0000256" key="6">
    <source>
        <dbReference type="ARBA" id="ARBA00023274"/>
    </source>
</evidence>
<dbReference type="PANTHER" id="PTHR14202:SF0">
    <property type="entry name" value="RNA-BINDING PROTEIN RO60"/>
    <property type="match status" value="1"/>
</dbReference>
<evidence type="ECO:0000256" key="4">
    <source>
        <dbReference type="ARBA" id="ARBA00022723"/>
    </source>
</evidence>
<keyword evidence="5" id="KW-0694">RNA-binding</keyword>
<comment type="similarity">
    <text evidence="2">Belongs to the Ro 60 kDa family.</text>
</comment>